<keyword evidence="1" id="KW-0732">Signal</keyword>
<feature type="signal peptide" evidence="1">
    <location>
        <begin position="1"/>
        <end position="20"/>
    </location>
</feature>
<evidence type="ECO:0000313" key="2">
    <source>
        <dbReference type="EMBL" id="CAD6192150.1"/>
    </source>
</evidence>
<dbReference type="Proteomes" id="UP000835052">
    <property type="component" value="Unassembled WGS sequence"/>
</dbReference>
<comment type="caution">
    <text evidence="2">The sequence shown here is derived from an EMBL/GenBank/DDBJ whole genome shotgun (WGS) entry which is preliminary data.</text>
</comment>
<gene>
    <name evidence="2" type="ORF">CAUJ_LOCUS8069</name>
</gene>
<name>A0A8S1HFN4_9PELO</name>
<proteinExistence type="predicted"/>
<dbReference type="AlphaFoldDB" id="A0A8S1HFN4"/>
<protein>
    <submittedName>
        <fullName evidence="2">Uncharacterized protein</fullName>
    </submittedName>
</protein>
<organism evidence="2 3">
    <name type="scientific">Caenorhabditis auriculariae</name>
    <dbReference type="NCBI Taxonomy" id="2777116"/>
    <lineage>
        <taxon>Eukaryota</taxon>
        <taxon>Metazoa</taxon>
        <taxon>Ecdysozoa</taxon>
        <taxon>Nematoda</taxon>
        <taxon>Chromadorea</taxon>
        <taxon>Rhabditida</taxon>
        <taxon>Rhabditina</taxon>
        <taxon>Rhabditomorpha</taxon>
        <taxon>Rhabditoidea</taxon>
        <taxon>Rhabditidae</taxon>
        <taxon>Peloderinae</taxon>
        <taxon>Caenorhabditis</taxon>
    </lineage>
</organism>
<sequence>MRYLAVFVIFFGFCLFSTDGRRRRSQRAKEPVPFPFGIETRRDPFAPGAGIGETLQKSRSVHPLSTHIYTEGNDWGWIEEKEVKVKEDVKRKTDEEEKTDDEKAAADLTEAIRNAQYGITTTVLPPDPRHNGLLKDVGSVGVGFGVGVGVPGNDPVAVSARVAVGLDGSGPAAGLPAVYEYIYPRPGEHQSLNDYDGNKDLIQSGKAKKYFDAVRLGWIKVPQYQAPKSTAEVSGGIGIGTNTPTGGK</sequence>
<dbReference type="OrthoDB" id="5856599at2759"/>
<reference evidence="2" key="1">
    <citation type="submission" date="2020-10" db="EMBL/GenBank/DDBJ databases">
        <authorList>
            <person name="Kikuchi T."/>
        </authorList>
    </citation>
    <scope>NUCLEOTIDE SEQUENCE</scope>
    <source>
        <strain evidence="2">NKZ352</strain>
    </source>
</reference>
<evidence type="ECO:0000256" key="1">
    <source>
        <dbReference type="SAM" id="SignalP"/>
    </source>
</evidence>
<feature type="chain" id="PRO_5035764447" evidence="1">
    <location>
        <begin position="21"/>
        <end position="248"/>
    </location>
</feature>
<evidence type="ECO:0000313" key="3">
    <source>
        <dbReference type="Proteomes" id="UP000835052"/>
    </source>
</evidence>
<accession>A0A8S1HFN4</accession>
<dbReference type="EMBL" id="CAJGYM010000026">
    <property type="protein sequence ID" value="CAD6192150.1"/>
    <property type="molecule type" value="Genomic_DNA"/>
</dbReference>
<keyword evidence="3" id="KW-1185">Reference proteome</keyword>